<proteinExistence type="predicted"/>
<evidence type="ECO:0000256" key="1">
    <source>
        <dbReference type="SAM" id="SignalP"/>
    </source>
</evidence>
<sequence>MPCTVQLFLCLLPCLFSCELDMIRACTFAAGTPLQVNVTPFP</sequence>
<dbReference type="EMBL" id="GGEC01086591">
    <property type="protein sequence ID" value="MBX67075.1"/>
    <property type="molecule type" value="Transcribed_RNA"/>
</dbReference>
<dbReference type="AlphaFoldDB" id="A0A2P2QJI8"/>
<evidence type="ECO:0000313" key="2">
    <source>
        <dbReference type="EMBL" id="MBX67075.1"/>
    </source>
</evidence>
<protein>
    <submittedName>
        <fullName evidence="2">Uncharacterized protein</fullName>
    </submittedName>
</protein>
<feature type="chain" id="PRO_5015202990" evidence="1">
    <location>
        <begin position="18"/>
        <end position="42"/>
    </location>
</feature>
<name>A0A2P2QJI8_RHIMU</name>
<accession>A0A2P2QJI8</accession>
<feature type="signal peptide" evidence="1">
    <location>
        <begin position="1"/>
        <end position="17"/>
    </location>
</feature>
<organism evidence="2">
    <name type="scientific">Rhizophora mucronata</name>
    <name type="common">Asiatic mangrove</name>
    <dbReference type="NCBI Taxonomy" id="61149"/>
    <lineage>
        <taxon>Eukaryota</taxon>
        <taxon>Viridiplantae</taxon>
        <taxon>Streptophyta</taxon>
        <taxon>Embryophyta</taxon>
        <taxon>Tracheophyta</taxon>
        <taxon>Spermatophyta</taxon>
        <taxon>Magnoliopsida</taxon>
        <taxon>eudicotyledons</taxon>
        <taxon>Gunneridae</taxon>
        <taxon>Pentapetalae</taxon>
        <taxon>rosids</taxon>
        <taxon>fabids</taxon>
        <taxon>Malpighiales</taxon>
        <taxon>Rhizophoraceae</taxon>
        <taxon>Rhizophora</taxon>
    </lineage>
</organism>
<keyword evidence="1" id="KW-0732">Signal</keyword>
<reference evidence="2" key="1">
    <citation type="submission" date="2018-02" db="EMBL/GenBank/DDBJ databases">
        <title>Rhizophora mucronata_Transcriptome.</title>
        <authorList>
            <person name="Meera S.P."/>
            <person name="Sreeshan A."/>
            <person name="Augustine A."/>
        </authorList>
    </citation>
    <scope>NUCLEOTIDE SEQUENCE</scope>
    <source>
        <tissue evidence="2">Leaf</tissue>
    </source>
</reference>